<dbReference type="Proteomes" id="UP000615446">
    <property type="component" value="Unassembled WGS sequence"/>
</dbReference>
<evidence type="ECO:0000256" key="1">
    <source>
        <dbReference type="SAM" id="MobiDB-lite"/>
    </source>
</evidence>
<gene>
    <name evidence="2" type="ORF">RCL2_001648000</name>
</gene>
<accession>A0A8H3LJ81</accession>
<comment type="caution">
    <text evidence="2">The sequence shown here is derived from an EMBL/GenBank/DDBJ whole genome shotgun (WGS) entry which is preliminary data.</text>
</comment>
<evidence type="ECO:0000313" key="3">
    <source>
        <dbReference type="Proteomes" id="UP000615446"/>
    </source>
</evidence>
<sequence length="212" mass="24503">MLMTCLKTQDFGNYKKRTNSHISSASVDMGQEHVLEWDSLEHSLDLSFYDKSNDSNFCISSNNIDGNMIMSHTNTIFSNYLIKAVKHFRIGSKSSIIPFFEKFENVKACQRTTFNFNYNDTDYFHPWCNTPSVISKVFTNKFKSPSSSSTKPSKKTKKTISTKIYPTKSNKLVKNTKKPFKKTKNKKKFKKSSDKQPKDKMDIIKLLLQLLC</sequence>
<reference evidence="2" key="1">
    <citation type="submission" date="2019-10" db="EMBL/GenBank/DDBJ databases">
        <title>Conservation and host-specific expression of non-tandemly repeated heterogenous ribosome RNA gene in arbuscular mycorrhizal fungi.</title>
        <authorList>
            <person name="Maeda T."/>
            <person name="Kobayashi Y."/>
            <person name="Nakagawa T."/>
            <person name="Ezawa T."/>
            <person name="Yamaguchi K."/>
            <person name="Bino T."/>
            <person name="Nishimoto Y."/>
            <person name="Shigenobu S."/>
            <person name="Kawaguchi M."/>
        </authorList>
    </citation>
    <scope>NUCLEOTIDE SEQUENCE</scope>
    <source>
        <strain evidence="2">HR1</strain>
    </source>
</reference>
<name>A0A8H3LJ81_9GLOM</name>
<dbReference type="EMBL" id="BLAL01000189">
    <property type="protein sequence ID" value="GES89588.1"/>
    <property type="molecule type" value="Genomic_DNA"/>
</dbReference>
<dbReference type="AlphaFoldDB" id="A0A8H3LJ81"/>
<feature type="region of interest" description="Disordered" evidence="1">
    <location>
        <begin position="175"/>
        <end position="197"/>
    </location>
</feature>
<evidence type="ECO:0000313" key="2">
    <source>
        <dbReference type="EMBL" id="GES89588.1"/>
    </source>
</evidence>
<feature type="compositionally biased region" description="Basic residues" evidence="1">
    <location>
        <begin position="175"/>
        <end position="190"/>
    </location>
</feature>
<proteinExistence type="predicted"/>
<protein>
    <submittedName>
        <fullName evidence="2">Uncharacterized protein</fullName>
    </submittedName>
</protein>
<organism evidence="2 3">
    <name type="scientific">Rhizophagus clarus</name>
    <dbReference type="NCBI Taxonomy" id="94130"/>
    <lineage>
        <taxon>Eukaryota</taxon>
        <taxon>Fungi</taxon>
        <taxon>Fungi incertae sedis</taxon>
        <taxon>Mucoromycota</taxon>
        <taxon>Glomeromycotina</taxon>
        <taxon>Glomeromycetes</taxon>
        <taxon>Glomerales</taxon>
        <taxon>Glomeraceae</taxon>
        <taxon>Rhizophagus</taxon>
    </lineage>
</organism>